<dbReference type="SUPFAM" id="SSF47576">
    <property type="entry name" value="Calponin-homology domain, CH-domain"/>
    <property type="match status" value="2"/>
</dbReference>
<feature type="domain" description="Calponin-homology (CH)" evidence="2">
    <location>
        <begin position="145"/>
        <end position="254"/>
    </location>
</feature>
<evidence type="ECO:0000313" key="3">
    <source>
        <dbReference type="EMBL" id="KAF0980306.1"/>
    </source>
</evidence>
<feature type="domain" description="Calponin-homology (CH)" evidence="2">
    <location>
        <begin position="278"/>
        <end position="389"/>
    </location>
</feature>
<dbReference type="OrthoDB" id="122837at2759"/>
<dbReference type="InterPro" id="IPR036872">
    <property type="entry name" value="CH_dom_sf"/>
</dbReference>
<dbReference type="VEuPathDB" id="AmoebaDB:NF0019490"/>
<feature type="compositionally biased region" description="Low complexity" evidence="1">
    <location>
        <begin position="41"/>
        <end position="54"/>
    </location>
</feature>
<feature type="region of interest" description="Disordered" evidence="1">
    <location>
        <begin position="35"/>
        <end position="88"/>
    </location>
</feature>
<reference evidence="3 4" key="1">
    <citation type="journal article" date="2019" name="Sci. Rep.">
        <title>Nanopore sequencing improves the draft genome of the human pathogenic amoeba Naegleria fowleri.</title>
        <authorList>
            <person name="Liechti N."/>
            <person name="Schurch N."/>
            <person name="Bruggmann R."/>
            <person name="Wittwer M."/>
        </authorList>
    </citation>
    <scope>NUCLEOTIDE SEQUENCE [LARGE SCALE GENOMIC DNA]</scope>
    <source>
        <strain evidence="3 4">ATCC 30894</strain>
    </source>
</reference>
<keyword evidence="4" id="KW-1185">Reference proteome</keyword>
<protein>
    <recommendedName>
        <fullName evidence="2">Calponin-homology (CH) domain-containing protein</fullName>
    </recommendedName>
</protein>
<dbReference type="VEuPathDB" id="AmoebaDB:NfTy_028360"/>
<evidence type="ECO:0000259" key="2">
    <source>
        <dbReference type="PROSITE" id="PS50021"/>
    </source>
</evidence>
<dbReference type="GeneID" id="68120735"/>
<dbReference type="Pfam" id="PF00307">
    <property type="entry name" value="CH"/>
    <property type="match status" value="2"/>
</dbReference>
<feature type="compositionally biased region" description="Low complexity" evidence="1">
    <location>
        <begin position="116"/>
        <end position="128"/>
    </location>
</feature>
<dbReference type="VEuPathDB" id="AmoebaDB:FDP41_013520"/>
<evidence type="ECO:0000313" key="4">
    <source>
        <dbReference type="Proteomes" id="UP000444721"/>
    </source>
</evidence>
<organism evidence="3 4">
    <name type="scientific">Naegleria fowleri</name>
    <name type="common">Brain eating amoeba</name>
    <dbReference type="NCBI Taxonomy" id="5763"/>
    <lineage>
        <taxon>Eukaryota</taxon>
        <taxon>Discoba</taxon>
        <taxon>Heterolobosea</taxon>
        <taxon>Tetramitia</taxon>
        <taxon>Eutetramitia</taxon>
        <taxon>Vahlkampfiidae</taxon>
        <taxon>Naegleria</taxon>
    </lineage>
</organism>
<dbReference type="SMART" id="SM00033">
    <property type="entry name" value="CH"/>
    <property type="match status" value="2"/>
</dbReference>
<dbReference type="EMBL" id="VFQX01000019">
    <property type="protein sequence ID" value="KAF0980306.1"/>
    <property type="molecule type" value="Genomic_DNA"/>
</dbReference>
<feature type="region of interest" description="Disordered" evidence="1">
    <location>
        <begin position="101"/>
        <end position="130"/>
    </location>
</feature>
<dbReference type="Proteomes" id="UP000444721">
    <property type="component" value="Unassembled WGS sequence"/>
</dbReference>
<dbReference type="RefSeq" id="XP_044565019.1">
    <property type="nucleotide sequence ID" value="XM_044704160.1"/>
</dbReference>
<dbReference type="Gene3D" id="1.10.418.10">
    <property type="entry name" value="Calponin-like domain"/>
    <property type="match status" value="2"/>
</dbReference>
<comment type="caution">
    <text evidence="3">The sequence shown here is derived from an EMBL/GenBank/DDBJ whole genome shotgun (WGS) entry which is preliminary data.</text>
</comment>
<gene>
    <name evidence="3" type="ORF">FDP41_013520</name>
</gene>
<sequence>MSSFKIAQERNPLTMKPLKQIICVPDCIKDEYQKKREKTRASINTSTSATSSHSMKPHIIRTRPPSAPSEQVRSFPSEPARSPISTGPMKSLHILFHSRSNSQQIETQHTHDNTLNNSNNSRQVSNSRQVKEIRIPKEVNEPSENEIEKIAKNWLHRLNFDSLLSKEQRSLLDDPLRNGTFLCELVETLERTTLKDYCHQPKKMSDINRNLDSAFSILKQKNIPAKYLYSSNKIIRGEKETIWGLLYHISRAYPEAVNNKEQHFSKKEFVLYSSDKMLDLEKSIIWWLRSLGMLPIHKPIPDTLEDIDEEIRNGTILCDLVGFILGDPIVGVTRNPKIVTACRSNISKAMDLLRQRKKMCQKFLDEEEILNGNKNYILGLFEDIRRYYDGIPVRNEKTETPYLGSLPSFSVPNFGMNTIPENSRSPFLNHNQPKSTSKTSLLRQMMSSTFVDEPTHTLPMTGPTELPASIPTTPISTKHGTVEQRSFPESFFPSSQLKSVFIPPPSEIDNTTRQMVTDNQTTKTLILDRDVPYKVETNISSKNKTHSENKRKR</sequence>
<dbReference type="PROSITE" id="PS50021">
    <property type="entry name" value="CH"/>
    <property type="match status" value="2"/>
</dbReference>
<dbReference type="InterPro" id="IPR001715">
    <property type="entry name" value="CH_dom"/>
</dbReference>
<feature type="region of interest" description="Disordered" evidence="1">
    <location>
        <begin position="533"/>
        <end position="553"/>
    </location>
</feature>
<name>A0A6A5BY66_NAEFO</name>
<accession>A0A6A5BY66</accession>
<proteinExistence type="predicted"/>
<evidence type="ECO:0000256" key="1">
    <source>
        <dbReference type="SAM" id="MobiDB-lite"/>
    </source>
</evidence>
<dbReference type="AlphaFoldDB" id="A0A6A5BY66"/>